<keyword evidence="2" id="KW-1185">Reference proteome</keyword>
<gene>
    <name evidence="1" type="ORF">SPAR_33251</name>
</gene>
<dbReference type="Pfam" id="PF10041">
    <property type="entry name" value="DUF2277"/>
    <property type="match status" value="1"/>
</dbReference>
<dbReference type="InterPro" id="IPR018735">
    <property type="entry name" value="DUF2277"/>
</dbReference>
<dbReference type="InterPro" id="IPR022205">
    <property type="entry name" value="DUF3732"/>
</dbReference>
<name>A0A1R1S9N5_9ACTN</name>
<proteinExistence type="predicted"/>
<evidence type="ECO:0000313" key="2">
    <source>
        <dbReference type="Proteomes" id="UP000186168"/>
    </source>
</evidence>
<sequence>MVAHLTLHTYFRLHNRPVPGLLMLDQPTQAFFPAKIKDATTVQDADWDTVTAYFELLRDVADLNKGALQIIVCDHANLTEQPWFQEAIVENWRPDGGQRKAQPGAGAHTGGMCRSIKTLRPPMTPDPRDEDIRAAALQYVRKVSGFRVPAAHNREVFDQAVEAVAEATRRLLDGLEVRGGGRAG</sequence>
<reference evidence="1 2" key="1">
    <citation type="submission" date="2013-05" db="EMBL/GenBank/DDBJ databases">
        <title>Genome sequence of Streptomyces sparsogenes DSM 40356.</title>
        <authorList>
            <person name="Coyne S."/>
            <person name="Seebeck F.P."/>
        </authorList>
    </citation>
    <scope>NUCLEOTIDE SEQUENCE [LARGE SCALE GENOMIC DNA]</scope>
    <source>
        <strain evidence="1 2">DSM 40356</strain>
    </source>
</reference>
<dbReference type="Pfam" id="PF12532">
    <property type="entry name" value="DUF3732"/>
    <property type="match status" value="1"/>
</dbReference>
<protein>
    <submittedName>
        <fullName evidence="1">Uncharacterized protein</fullName>
    </submittedName>
</protein>
<dbReference type="Proteomes" id="UP000186168">
    <property type="component" value="Unassembled WGS sequence"/>
</dbReference>
<comment type="caution">
    <text evidence="1">The sequence shown here is derived from an EMBL/GenBank/DDBJ whole genome shotgun (WGS) entry which is preliminary data.</text>
</comment>
<dbReference type="AlphaFoldDB" id="A0A1R1S9N5"/>
<evidence type="ECO:0000313" key="1">
    <source>
        <dbReference type="EMBL" id="OMI35061.1"/>
    </source>
</evidence>
<organism evidence="1 2">
    <name type="scientific">Streptomyces sparsogenes DSM 40356</name>
    <dbReference type="NCBI Taxonomy" id="1331668"/>
    <lineage>
        <taxon>Bacteria</taxon>
        <taxon>Bacillati</taxon>
        <taxon>Actinomycetota</taxon>
        <taxon>Actinomycetes</taxon>
        <taxon>Kitasatosporales</taxon>
        <taxon>Streptomycetaceae</taxon>
        <taxon>Streptomyces</taxon>
    </lineage>
</organism>
<dbReference type="EMBL" id="ASQP01000421">
    <property type="protein sequence ID" value="OMI35061.1"/>
    <property type="molecule type" value="Genomic_DNA"/>
</dbReference>
<accession>A0A1R1S9N5</accession>